<comment type="caution">
    <text evidence="1">The sequence shown here is derived from an EMBL/GenBank/DDBJ whole genome shotgun (WGS) entry which is preliminary data.</text>
</comment>
<keyword evidence="2" id="KW-1185">Reference proteome</keyword>
<sequence>MIQADWDTEQQTFRLRDAFRVLAWNTYEVHRKDTELDQVYTQFYTRWSKCQIQSMDLAQLTGLATEKGFTIEGLLFYRECYYSIAQRYPPEIFLANH</sequence>
<gene>
    <name evidence="1" type="ORF">E5S67_06259</name>
</gene>
<evidence type="ECO:0000313" key="1">
    <source>
        <dbReference type="EMBL" id="NQE38474.1"/>
    </source>
</evidence>
<proteinExistence type="predicted"/>
<dbReference type="Proteomes" id="UP000702425">
    <property type="component" value="Unassembled WGS sequence"/>
</dbReference>
<reference evidence="1 2" key="1">
    <citation type="journal article" date="2020" name="Sci. Rep.">
        <title>A novel cyanobacterial geosmin producer, revising GeoA distribution and dispersion patterns in Bacteria.</title>
        <authorList>
            <person name="Churro C."/>
            <person name="Semedo-Aguiar A.P."/>
            <person name="Silva A.D."/>
            <person name="Pereira-Leal J.B."/>
            <person name="Leite R.B."/>
        </authorList>
    </citation>
    <scope>NUCLEOTIDE SEQUENCE [LARGE SCALE GENOMIC DNA]</scope>
    <source>
        <strain evidence="1 2">IPMA8</strain>
    </source>
</reference>
<protein>
    <submittedName>
        <fullName evidence="1">Uncharacterized protein</fullName>
    </submittedName>
</protein>
<evidence type="ECO:0000313" key="2">
    <source>
        <dbReference type="Proteomes" id="UP000702425"/>
    </source>
</evidence>
<dbReference type="EMBL" id="SRRZ01000233">
    <property type="protein sequence ID" value="NQE38474.1"/>
    <property type="molecule type" value="Genomic_DNA"/>
</dbReference>
<organism evidence="1 2">
    <name type="scientific">Microcoleus asticus IPMA8</name>
    <dbReference type="NCBI Taxonomy" id="2563858"/>
    <lineage>
        <taxon>Bacteria</taxon>
        <taxon>Bacillati</taxon>
        <taxon>Cyanobacteriota</taxon>
        <taxon>Cyanophyceae</taxon>
        <taxon>Oscillatoriophycideae</taxon>
        <taxon>Oscillatoriales</taxon>
        <taxon>Microcoleaceae</taxon>
        <taxon>Microcoleus</taxon>
        <taxon>Microcoleus asticus</taxon>
    </lineage>
</organism>
<accession>A0ABX2D736</accession>
<name>A0ABX2D736_9CYAN</name>